<evidence type="ECO:0000313" key="2">
    <source>
        <dbReference type="EMBL" id="KAL3517295.1"/>
    </source>
</evidence>
<accession>A0ABD2ZCT6</accession>
<dbReference type="Gene3D" id="3.40.50.150">
    <property type="entry name" value="Vaccinia Virus protein VP39"/>
    <property type="match status" value="1"/>
</dbReference>
<organism evidence="2 3">
    <name type="scientific">Cinchona calisaya</name>
    <dbReference type="NCBI Taxonomy" id="153742"/>
    <lineage>
        <taxon>Eukaryota</taxon>
        <taxon>Viridiplantae</taxon>
        <taxon>Streptophyta</taxon>
        <taxon>Embryophyta</taxon>
        <taxon>Tracheophyta</taxon>
        <taxon>Spermatophyta</taxon>
        <taxon>Magnoliopsida</taxon>
        <taxon>eudicotyledons</taxon>
        <taxon>Gunneridae</taxon>
        <taxon>Pentapetalae</taxon>
        <taxon>asterids</taxon>
        <taxon>lamiids</taxon>
        <taxon>Gentianales</taxon>
        <taxon>Rubiaceae</taxon>
        <taxon>Cinchonoideae</taxon>
        <taxon>Cinchoneae</taxon>
        <taxon>Cinchona</taxon>
    </lineage>
</organism>
<evidence type="ECO:0000313" key="3">
    <source>
        <dbReference type="Proteomes" id="UP001630127"/>
    </source>
</evidence>
<keyword evidence="3" id="KW-1185">Reference proteome</keyword>
<dbReference type="Proteomes" id="UP001630127">
    <property type="component" value="Unassembled WGS sequence"/>
</dbReference>
<dbReference type="EMBL" id="JBJUIK010000010">
    <property type="protein sequence ID" value="KAL3517295.1"/>
    <property type="molecule type" value="Genomic_DNA"/>
</dbReference>
<dbReference type="InterPro" id="IPR029063">
    <property type="entry name" value="SAM-dependent_MTases_sf"/>
</dbReference>
<sequence length="226" mass="25165">MPDSTEFISALAAGMFSQLMVEITPEVSPSTVALAAAARQTGGIVICIIPELKQMNESHRLIQDSGLHDMVEFRIGDPVEVLTNYENIDFSLVDCKSSDHDYSKLLEHMDVNPRRSVVVVVNLVEGSCKGGLEGHLIRGVENEAKVMRSIKHPMGKGMEILVIGKSIDSNINKREKNNQRSSHSRAEKKGGIVKKTDNESKWIVKFDEESGEEHIYRFHSKMRGGF</sequence>
<evidence type="ECO:0000256" key="1">
    <source>
        <dbReference type="SAM" id="MobiDB-lite"/>
    </source>
</evidence>
<comment type="caution">
    <text evidence="2">The sequence shown here is derived from an EMBL/GenBank/DDBJ whole genome shotgun (WGS) entry which is preliminary data.</text>
</comment>
<proteinExistence type="predicted"/>
<dbReference type="PANTHER" id="PTHR33593">
    <property type="entry name" value="DUF1442 FAMILY PROTEIN"/>
    <property type="match status" value="1"/>
</dbReference>
<feature type="region of interest" description="Disordered" evidence="1">
    <location>
        <begin position="171"/>
        <end position="192"/>
    </location>
</feature>
<dbReference type="Pfam" id="PF07279">
    <property type="entry name" value="DUF1442"/>
    <property type="match status" value="1"/>
</dbReference>
<gene>
    <name evidence="2" type="ORF">ACH5RR_024197</name>
</gene>
<protein>
    <submittedName>
        <fullName evidence="2">Uncharacterized protein</fullName>
    </submittedName>
</protein>
<dbReference type="AlphaFoldDB" id="A0ABD2ZCT6"/>
<dbReference type="PANTHER" id="PTHR33593:SF1">
    <property type="entry name" value="DUF1442 FAMILY PROTEIN"/>
    <property type="match status" value="1"/>
</dbReference>
<dbReference type="InterPro" id="IPR009902">
    <property type="entry name" value="DUF1442"/>
</dbReference>
<reference evidence="2 3" key="1">
    <citation type="submission" date="2024-11" db="EMBL/GenBank/DDBJ databases">
        <title>A near-complete genome assembly of Cinchona calisaya.</title>
        <authorList>
            <person name="Lian D.C."/>
            <person name="Zhao X.W."/>
            <person name="Wei L."/>
        </authorList>
    </citation>
    <scope>NUCLEOTIDE SEQUENCE [LARGE SCALE GENOMIC DNA]</scope>
    <source>
        <tissue evidence="2">Nenye</tissue>
    </source>
</reference>
<name>A0ABD2ZCT6_9GENT</name>